<keyword evidence="2" id="KW-0812">Transmembrane</keyword>
<evidence type="ECO:0000313" key="4">
    <source>
        <dbReference type="Proteomes" id="UP000035054"/>
    </source>
</evidence>
<feature type="transmembrane region" description="Helical" evidence="2">
    <location>
        <begin position="31"/>
        <end position="51"/>
    </location>
</feature>
<dbReference type="Pfam" id="PF04483">
    <property type="entry name" value="DUF565"/>
    <property type="match status" value="1"/>
</dbReference>
<proteinExistence type="inferred from homology"/>
<dbReference type="AlphaFoldDB" id="A0A6N3X124"/>
<name>A0A6N3X124_9SYNE</name>
<dbReference type="EMBL" id="JXUO01000314">
    <property type="protein sequence ID" value="KKZ10545.1"/>
    <property type="molecule type" value="Genomic_DNA"/>
</dbReference>
<sequence length="112" mass="12006">MSPQHTRLQSASSGVGRWLLNVLQASWRRRVALILGLTGGFFVGQIGIPLLSQLPPLSDFGALLVLVASEVLVRLRSLGANVANPSLLRQAVDNIRVGFVFSVVLEAFKLGS</sequence>
<evidence type="ECO:0000256" key="1">
    <source>
        <dbReference type="ARBA" id="ARBA00009846"/>
    </source>
</evidence>
<comment type="caution">
    <text evidence="3">The sequence shown here is derived from an EMBL/GenBank/DDBJ whole genome shotgun (WGS) entry which is preliminary data.</text>
</comment>
<dbReference type="InterPro" id="IPR007572">
    <property type="entry name" value="Uncharacterised_Ycf20"/>
</dbReference>
<keyword evidence="2" id="KW-0472">Membrane</keyword>
<evidence type="ECO:0000256" key="2">
    <source>
        <dbReference type="SAM" id="Phobius"/>
    </source>
</evidence>
<evidence type="ECO:0008006" key="5">
    <source>
        <dbReference type="Google" id="ProtNLM"/>
    </source>
</evidence>
<protein>
    <recommendedName>
        <fullName evidence="5">DUF565 domain-containing protein</fullName>
    </recommendedName>
</protein>
<dbReference type="Proteomes" id="UP000035054">
    <property type="component" value="Unassembled WGS sequence"/>
</dbReference>
<reference evidence="3 4" key="1">
    <citation type="submission" date="2015-01" db="EMBL/GenBank/DDBJ databases">
        <title>Lifestyle Evolution in Cyanobacterial Symbionts of Sponges.</title>
        <authorList>
            <person name="Burgsdorf I."/>
            <person name="Slaby B.M."/>
            <person name="Handley K.M."/>
            <person name="Haber M."/>
            <person name="Blom J."/>
            <person name="Marshall C.W."/>
            <person name="Gilbert J.A."/>
            <person name="Hentschel U."/>
            <person name="Steindler L."/>
        </authorList>
    </citation>
    <scope>NUCLEOTIDE SEQUENCE [LARGE SCALE GENOMIC DNA]</scope>
    <source>
        <strain evidence="3">142</strain>
    </source>
</reference>
<keyword evidence="2" id="KW-1133">Transmembrane helix</keyword>
<accession>A0A6N3X124</accession>
<gene>
    <name evidence="3" type="ORF">TH68_10560</name>
</gene>
<comment type="similarity">
    <text evidence="1">Belongs to the ycf20 family.</text>
</comment>
<organism evidence="3 4">
    <name type="scientific">Candidatus Synechococcus spongiarum 142</name>
    <dbReference type="NCBI Taxonomy" id="1608213"/>
    <lineage>
        <taxon>Bacteria</taxon>
        <taxon>Bacillati</taxon>
        <taxon>Cyanobacteriota</taxon>
        <taxon>Cyanophyceae</taxon>
        <taxon>Synechococcales</taxon>
        <taxon>Synechococcaceae</taxon>
        <taxon>Synechococcus</taxon>
    </lineage>
</organism>
<evidence type="ECO:0000313" key="3">
    <source>
        <dbReference type="EMBL" id="KKZ10545.1"/>
    </source>
</evidence>